<comment type="similarity">
    <text evidence="1">Belongs to the TfdA dioxygenase family.</text>
</comment>
<evidence type="ECO:0000256" key="3">
    <source>
        <dbReference type="ARBA" id="ARBA00022964"/>
    </source>
</evidence>
<keyword evidence="3 7" id="KW-0223">Dioxygenase</keyword>
<dbReference type="InterPro" id="IPR051323">
    <property type="entry name" value="AtsK-like"/>
</dbReference>
<keyword evidence="2" id="KW-0479">Metal-binding</keyword>
<dbReference type="Pfam" id="PF02668">
    <property type="entry name" value="TauD"/>
    <property type="match status" value="1"/>
</dbReference>
<comment type="caution">
    <text evidence="7">The sequence shown here is derived from an EMBL/GenBank/DDBJ whole genome shotgun (WGS) entry which is preliminary data.</text>
</comment>
<evidence type="ECO:0000256" key="2">
    <source>
        <dbReference type="ARBA" id="ARBA00022723"/>
    </source>
</evidence>
<keyword evidence="5" id="KW-0408">Iron</keyword>
<dbReference type="PANTHER" id="PTHR30468:SF1">
    <property type="entry name" value="ALPHA-KETOGLUTARATE-DEPENDENT SULFONATE DIOXYGENASE"/>
    <property type="match status" value="1"/>
</dbReference>
<evidence type="ECO:0000256" key="1">
    <source>
        <dbReference type="ARBA" id="ARBA00005896"/>
    </source>
</evidence>
<evidence type="ECO:0000256" key="5">
    <source>
        <dbReference type="ARBA" id="ARBA00023004"/>
    </source>
</evidence>
<proteinExistence type="inferred from homology"/>
<evidence type="ECO:0000313" key="7">
    <source>
        <dbReference type="EMBL" id="MFD1522686.1"/>
    </source>
</evidence>
<sequence>MTTSVYFEVQRTSPRIGAEIVGLDLKHDIDPATAEQLRTAFREHKVLVFRDQHLSPDRHVEAVRIFGEPFDHPTAVRHPDNPLVYPYRVEQTGKASHWHVGGTWRTPPFRIESLTYQEVADVGGDTLWADLQGAYDDLSEPLKVLTGALGALYDADPAHYAQGSEKGAVTTTVEHPVVLTHPDTGRKGLFLSHGALRLTGVTQAESDALLPYLFRHASSPNYTVRYSWKPGDFVLWDNLATWHYAVDDYGDGPRAYQKVIAADPAI</sequence>
<keyword evidence="4" id="KW-0560">Oxidoreductase</keyword>
<keyword evidence="8" id="KW-1185">Reference proteome</keyword>
<dbReference type="GO" id="GO:0051213">
    <property type="term" value="F:dioxygenase activity"/>
    <property type="evidence" value="ECO:0007669"/>
    <property type="project" value="UniProtKB-KW"/>
</dbReference>
<dbReference type="InterPro" id="IPR042098">
    <property type="entry name" value="TauD-like_sf"/>
</dbReference>
<dbReference type="PANTHER" id="PTHR30468">
    <property type="entry name" value="ALPHA-KETOGLUTARATE-DEPENDENT SULFONATE DIOXYGENASE"/>
    <property type="match status" value="1"/>
</dbReference>
<name>A0ABW4F6B0_9PSEU</name>
<evidence type="ECO:0000313" key="8">
    <source>
        <dbReference type="Proteomes" id="UP001597114"/>
    </source>
</evidence>
<feature type="domain" description="TauD/TfdA-like" evidence="6">
    <location>
        <begin position="11"/>
        <end position="254"/>
    </location>
</feature>
<evidence type="ECO:0000256" key="4">
    <source>
        <dbReference type="ARBA" id="ARBA00023002"/>
    </source>
</evidence>
<dbReference type="EMBL" id="JBHUCO010000047">
    <property type="protein sequence ID" value="MFD1522686.1"/>
    <property type="molecule type" value="Genomic_DNA"/>
</dbReference>
<evidence type="ECO:0000259" key="6">
    <source>
        <dbReference type="Pfam" id="PF02668"/>
    </source>
</evidence>
<reference evidence="8" key="1">
    <citation type="journal article" date="2019" name="Int. J. Syst. Evol. Microbiol.">
        <title>The Global Catalogue of Microorganisms (GCM) 10K type strain sequencing project: providing services to taxonomists for standard genome sequencing and annotation.</title>
        <authorList>
            <consortium name="The Broad Institute Genomics Platform"/>
            <consortium name="The Broad Institute Genome Sequencing Center for Infectious Disease"/>
            <person name="Wu L."/>
            <person name="Ma J."/>
        </authorList>
    </citation>
    <scope>NUCLEOTIDE SEQUENCE [LARGE SCALE GENOMIC DNA]</scope>
    <source>
        <strain evidence="8">CCM 7043</strain>
    </source>
</reference>
<dbReference type="SUPFAM" id="SSF51197">
    <property type="entry name" value="Clavaminate synthase-like"/>
    <property type="match status" value="1"/>
</dbReference>
<dbReference type="InterPro" id="IPR003819">
    <property type="entry name" value="TauD/TfdA-like"/>
</dbReference>
<organism evidence="7 8">
    <name type="scientific">Pseudonocardia yunnanensis</name>
    <dbReference type="NCBI Taxonomy" id="58107"/>
    <lineage>
        <taxon>Bacteria</taxon>
        <taxon>Bacillati</taxon>
        <taxon>Actinomycetota</taxon>
        <taxon>Actinomycetes</taxon>
        <taxon>Pseudonocardiales</taxon>
        <taxon>Pseudonocardiaceae</taxon>
        <taxon>Pseudonocardia</taxon>
    </lineage>
</organism>
<dbReference type="RefSeq" id="WP_344728168.1">
    <property type="nucleotide sequence ID" value="NZ_BAAAUS010000049.1"/>
</dbReference>
<accession>A0ABW4F6B0</accession>
<protein>
    <submittedName>
        <fullName evidence="7">TauD/TfdA dioxygenase family protein</fullName>
    </submittedName>
</protein>
<dbReference type="Proteomes" id="UP001597114">
    <property type="component" value="Unassembled WGS sequence"/>
</dbReference>
<gene>
    <name evidence="7" type="ORF">ACFSJD_34695</name>
</gene>
<dbReference type="Gene3D" id="3.60.130.10">
    <property type="entry name" value="Clavaminate synthase-like"/>
    <property type="match status" value="1"/>
</dbReference>